<dbReference type="GO" id="GO:0005634">
    <property type="term" value="C:nucleus"/>
    <property type="evidence" value="ECO:0007669"/>
    <property type="project" value="UniProtKB-SubCell"/>
</dbReference>
<dbReference type="RefSeq" id="XP_031869005.1">
    <property type="nucleotide sequence ID" value="XM_032014324.1"/>
</dbReference>
<feature type="region of interest" description="Disordered" evidence="5">
    <location>
        <begin position="502"/>
        <end position="543"/>
    </location>
</feature>
<dbReference type="STRING" id="2656787.A0A370TLF8"/>
<gene>
    <name evidence="8" type="ORF">BP5553_05701</name>
</gene>
<dbReference type="InterPro" id="IPR041499">
    <property type="entry name" value="Tfc1/Sfc1_N"/>
</dbReference>
<evidence type="ECO:0000256" key="4">
    <source>
        <dbReference type="ARBA" id="ARBA00023242"/>
    </source>
</evidence>
<sequence>MAAKPSAAAFNIDPREVVAVEHPMIIKNLDNALKTFGTNRPFERMIESDDIEECVPLYLRRNDPMCVPVLSYHSFTNNVLLKITVPRRTGRKRKRGSQDPYVGHSGEHASSSRDDVSAQTNIRSLSRMDAPSTLSQSLRDNIGSYKIEPVAQIKQTHRFRGLADFHHSTDNTTFLPHFQETALTGQVDKIRQFALKPERGWRKNDEFMPPPAMSSQSLPFNWGWHQNPHVQPEIDETTGKEVLRNRSKAKKAMVDYLAYDAASIPHTHPYGMPEDADLQALVGEIEAVMEERPIWTRRALTNRVANSPFLYQIRHAFRYVGYQFRGGPWRDAIIKFGVDPRSDKKYRSYQTMFFKLFDEEEKHTGRVWHDVRTGYSVSKRNAHDKINQTTHLFDGKSLTLDGKIFQVCDVTDPLLAQLMRDAPYSDTCDPRSDGWFVNGAWAKIKAIMRTKLTAVRLGKEVPDDAFKISLSMPDIVPGRNSRKLHIPVPDIGITEEEMKELKGRSGLSITQRSIKKRNNKQKKRSERIRPKISNKDYQPRGEYQVKTERYIERMNSVTPDERARVALEQLKRTGVLGEKGVVSVAGKADKKLDEAAGEDIGSDLDADGDGDDVGDSEMSSDSREDDEDEEDEEDDEESDGDAD</sequence>
<dbReference type="InterPro" id="IPR040454">
    <property type="entry name" value="TF_IIIC_Tfc1/Sfc1"/>
</dbReference>
<evidence type="ECO:0000256" key="2">
    <source>
        <dbReference type="ARBA" id="ARBA00023125"/>
    </source>
</evidence>
<proteinExistence type="predicted"/>
<keyword evidence="3" id="KW-0804">Transcription</keyword>
<evidence type="ECO:0000259" key="6">
    <source>
        <dbReference type="Pfam" id="PF09734"/>
    </source>
</evidence>
<feature type="domain" description="Transcription factor IIIC subunit Tfc1/Sfc1 triple barrel" evidence="7">
    <location>
        <begin position="18"/>
        <end position="167"/>
    </location>
</feature>
<dbReference type="GO" id="GO:0001002">
    <property type="term" value="F:RNA polymerase III type 1 promoter sequence-specific DNA binding"/>
    <property type="evidence" value="ECO:0007669"/>
    <property type="project" value="TreeGrafter"/>
</dbReference>
<feature type="compositionally biased region" description="Basic and acidic residues" evidence="5">
    <location>
        <begin position="527"/>
        <end position="543"/>
    </location>
</feature>
<evidence type="ECO:0000313" key="9">
    <source>
        <dbReference type="Proteomes" id="UP000254866"/>
    </source>
</evidence>
<dbReference type="Gene3D" id="3.30.200.160">
    <property type="entry name" value="TFIIIC, subcomplex tauA, subunit Sfc1, barrel domain"/>
    <property type="match status" value="1"/>
</dbReference>
<keyword evidence="4" id="KW-0539">Nucleus</keyword>
<comment type="subcellular location">
    <subcellularLocation>
        <location evidence="1">Nucleus</location>
    </subcellularLocation>
</comment>
<evidence type="ECO:0000256" key="5">
    <source>
        <dbReference type="SAM" id="MobiDB-lite"/>
    </source>
</evidence>
<feature type="compositionally biased region" description="Acidic residues" evidence="5">
    <location>
        <begin position="595"/>
        <end position="615"/>
    </location>
</feature>
<dbReference type="PANTHER" id="PTHR13230:SF5">
    <property type="entry name" value="GENERAL TRANSCRIPTION FACTOR 3C POLYPEPTIDE 5"/>
    <property type="match status" value="1"/>
</dbReference>
<reference evidence="8 9" key="1">
    <citation type="journal article" date="2018" name="IMA Fungus">
        <title>IMA Genome-F 9: Draft genome sequence of Annulohypoxylon stygium, Aspergillus mulundensis, Berkeleyomyces basicola (syn. Thielaviopsis basicola), Ceratocystis smalleyi, two Cercospora beticola strains, Coleophoma cylindrospora, Fusarium fracticaudum, Phialophora cf. hyalina, and Morchella septimelata.</title>
        <authorList>
            <person name="Wingfield B.D."/>
            <person name="Bills G.F."/>
            <person name="Dong Y."/>
            <person name="Huang W."/>
            <person name="Nel W.J."/>
            <person name="Swalarsk-Parry B.S."/>
            <person name="Vaghefi N."/>
            <person name="Wilken P.M."/>
            <person name="An Z."/>
            <person name="de Beer Z.W."/>
            <person name="De Vos L."/>
            <person name="Chen L."/>
            <person name="Duong T.A."/>
            <person name="Gao Y."/>
            <person name="Hammerbacher A."/>
            <person name="Kikkert J.R."/>
            <person name="Li Y."/>
            <person name="Li H."/>
            <person name="Li K."/>
            <person name="Li Q."/>
            <person name="Liu X."/>
            <person name="Ma X."/>
            <person name="Naidoo K."/>
            <person name="Pethybridge S.J."/>
            <person name="Sun J."/>
            <person name="Steenkamp E.T."/>
            <person name="van der Nest M.A."/>
            <person name="van Wyk S."/>
            <person name="Wingfield M.J."/>
            <person name="Xiong C."/>
            <person name="Yue Q."/>
            <person name="Zhang X."/>
        </authorList>
    </citation>
    <scope>NUCLEOTIDE SEQUENCE [LARGE SCALE GENOMIC DNA]</scope>
    <source>
        <strain evidence="8 9">BP 5553</strain>
    </source>
</reference>
<dbReference type="AlphaFoldDB" id="A0A370TLF8"/>
<evidence type="ECO:0000259" key="7">
    <source>
        <dbReference type="Pfam" id="PF17682"/>
    </source>
</evidence>
<feature type="region of interest" description="Disordered" evidence="5">
    <location>
        <begin position="585"/>
        <end position="643"/>
    </location>
</feature>
<feature type="compositionally biased region" description="Basic and acidic residues" evidence="5">
    <location>
        <begin position="105"/>
        <end position="116"/>
    </location>
</feature>
<feature type="region of interest" description="Disordered" evidence="5">
    <location>
        <begin position="86"/>
        <end position="119"/>
    </location>
</feature>
<dbReference type="GO" id="GO:0000127">
    <property type="term" value="C:transcription factor TFIIIC complex"/>
    <property type="evidence" value="ECO:0007669"/>
    <property type="project" value="InterPro"/>
</dbReference>
<dbReference type="EMBL" id="NPIC01000004">
    <property type="protein sequence ID" value="RDL36349.1"/>
    <property type="molecule type" value="Genomic_DNA"/>
</dbReference>
<keyword evidence="2" id="KW-0238">DNA-binding</keyword>
<dbReference type="InterPro" id="IPR042536">
    <property type="entry name" value="TFIIIC_tauA_Sfc1"/>
</dbReference>
<feature type="domain" description="Transcription factor IIIC subunit 5 HTH" evidence="6">
    <location>
        <begin position="207"/>
        <end position="355"/>
    </location>
</feature>
<feature type="compositionally biased region" description="Acidic residues" evidence="5">
    <location>
        <begin position="623"/>
        <end position="643"/>
    </location>
</feature>
<protein>
    <recommendedName>
        <fullName evidence="10">Transcription factor tau subunit sfc1</fullName>
    </recommendedName>
</protein>
<evidence type="ECO:0000313" key="8">
    <source>
        <dbReference type="EMBL" id="RDL36349.1"/>
    </source>
</evidence>
<feature type="compositionally biased region" description="Basic residues" evidence="5">
    <location>
        <begin position="513"/>
        <end position="526"/>
    </location>
</feature>
<dbReference type="GO" id="GO:0006384">
    <property type="term" value="P:transcription initiation at RNA polymerase III promoter"/>
    <property type="evidence" value="ECO:0007669"/>
    <property type="project" value="InterPro"/>
</dbReference>
<organism evidence="8 9">
    <name type="scientific">Venustampulla echinocandica</name>
    <dbReference type="NCBI Taxonomy" id="2656787"/>
    <lineage>
        <taxon>Eukaryota</taxon>
        <taxon>Fungi</taxon>
        <taxon>Dikarya</taxon>
        <taxon>Ascomycota</taxon>
        <taxon>Pezizomycotina</taxon>
        <taxon>Leotiomycetes</taxon>
        <taxon>Helotiales</taxon>
        <taxon>Pleuroascaceae</taxon>
        <taxon>Venustampulla</taxon>
    </lineage>
</organism>
<evidence type="ECO:0000256" key="1">
    <source>
        <dbReference type="ARBA" id="ARBA00004123"/>
    </source>
</evidence>
<comment type="caution">
    <text evidence="8">The sequence shown here is derived from an EMBL/GenBank/DDBJ whole genome shotgun (WGS) entry which is preliminary data.</text>
</comment>
<evidence type="ECO:0008006" key="10">
    <source>
        <dbReference type="Google" id="ProtNLM"/>
    </source>
</evidence>
<dbReference type="PANTHER" id="PTHR13230">
    <property type="entry name" value="GENERAL TRANSCRIPTION FACTOR IIIC, POLYPEPTIDE 5"/>
    <property type="match status" value="1"/>
</dbReference>
<keyword evidence="9" id="KW-1185">Reference proteome</keyword>
<dbReference type="Pfam" id="PF09734">
    <property type="entry name" value="Tau95"/>
    <property type="match status" value="1"/>
</dbReference>
<dbReference type="InterPro" id="IPR019136">
    <property type="entry name" value="TF_IIIC_su-5_HTH"/>
</dbReference>
<dbReference type="Pfam" id="PF17682">
    <property type="entry name" value="Tau95_N"/>
    <property type="match status" value="1"/>
</dbReference>
<dbReference type="Proteomes" id="UP000254866">
    <property type="component" value="Unassembled WGS sequence"/>
</dbReference>
<name>A0A370TLF8_9HELO</name>
<dbReference type="OrthoDB" id="5598268at2759"/>
<dbReference type="GO" id="GO:0001003">
    <property type="term" value="F:RNA polymerase III type 2 promoter sequence-specific DNA binding"/>
    <property type="evidence" value="ECO:0007669"/>
    <property type="project" value="TreeGrafter"/>
</dbReference>
<accession>A0A370TLF8</accession>
<dbReference type="GeneID" id="43598550"/>
<evidence type="ECO:0000256" key="3">
    <source>
        <dbReference type="ARBA" id="ARBA00023163"/>
    </source>
</evidence>